<dbReference type="PANTHER" id="PTHR43736:SF1">
    <property type="entry name" value="DIHYDRONEOPTERIN TRIPHOSPHATE DIPHOSPHATASE"/>
    <property type="match status" value="1"/>
</dbReference>
<dbReference type="SUPFAM" id="SSF55811">
    <property type="entry name" value="Nudix"/>
    <property type="match status" value="1"/>
</dbReference>
<dbReference type="GO" id="GO:0008828">
    <property type="term" value="F:dATP diphosphatase activity"/>
    <property type="evidence" value="ECO:0007669"/>
    <property type="project" value="InterPro"/>
</dbReference>
<feature type="binding site" evidence="3">
    <location>
        <position position="112"/>
    </location>
    <ligand>
        <name>Mg(2+)</name>
        <dbReference type="ChEBI" id="CHEBI:18420"/>
    </ligand>
</feature>
<dbReference type="InterPro" id="IPR003564">
    <property type="entry name" value="DHNTPase"/>
</dbReference>
<evidence type="ECO:0000256" key="2">
    <source>
        <dbReference type="PIRSR" id="PIRSR603564-1"/>
    </source>
</evidence>
<evidence type="ECO:0000313" key="5">
    <source>
        <dbReference type="EMBL" id="APZ43389.1"/>
    </source>
</evidence>
<feature type="binding site" evidence="2">
    <location>
        <position position="130"/>
    </location>
    <ligand>
        <name>substrate</name>
    </ligand>
</feature>
<dbReference type="CDD" id="cd04664">
    <property type="entry name" value="NUDIX_DHNTPase_like"/>
    <property type="match status" value="1"/>
</dbReference>
<keyword evidence="6" id="KW-1185">Reference proteome</keyword>
<protein>
    <submittedName>
        <fullName evidence="5">Dihydroneopterin triphosphate diphosphatase</fullName>
    </submittedName>
</protein>
<dbReference type="GO" id="GO:0019177">
    <property type="term" value="F:dihydroneopterin triphosphate pyrophosphohydrolase activity"/>
    <property type="evidence" value="ECO:0007669"/>
    <property type="project" value="InterPro"/>
</dbReference>
<dbReference type="NCBIfam" id="NF006961">
    <property type="entry name" value="PRK09438.1"/>
    <property type="match status" value="1"/>
</dbReference>
<name>A0A1P8UHU4_9GAMM</name>
<dbReference type="GO" id="GO:0046872">
    <property type="term" value="F:metal ion binding"/>
    <property type="evidence" value="ECO:0007669"/>
    <property type="project" value="UniProtKB-KW"/>
</dbReference>
<evidence type="ECO:0000256" key="1">
    <source>
        <dbReference type="ARBA" id="ARBA00022801"/>
    </source>
</evidence>
<dbReference type="GO" id="GO:0046656">
    <property type="term" value="P:folic acid biosynthetic process"/>
    <property type="evidence" value="ECO:0007669"/>
    <property type="project" value="InterPro"/>
</dbReference>
<dbReference type="InterPro" id="IPR000086">
    <property type="entry name" value="NUDIX_hydrolase_dom"/>
</dbReference>
<dbReference type="PROSITE" id="PS00893">
    <property type="entry name" value="NUDIX_BOX"/>
    <property type="match status" value="1"/>
</dbReference>
<keyword evidence="3" id="KW-0460">Magnesium</keyword>
<dbReference type="STRING" id="1765967.BW247_10050"/>
<dbReference type="OrthoDB" id="7066556at2"/>
<dbReference type="EMBL" id="CP019434">
    <property type="protein sequence ID" value="APZ43389.1"/>
    <property type="molecule type" value="Genomic_DNA"/>
</dbReference>
<keyword evidence="3" id="KW-0479">Metal-binding</keyword>
<proteinExistence type="predicted"/>
<feature type="binding site" evidence="2">
    <location>
        <position position="27"/>
    </location>
    <ligand>
        <name>substrate</name>
    </ligand>
</feature>
<gene>
    <name evidence="5" type="ORF">BW247_10050</name>
</gene>
<evidence type="ECO:0000313" key="6">
    <source>
        <dbReference type="Proteomes" id="UP000243807"/>
    </source>
</evidence>
<feature type="domain" description="Nudix hydrolase" evidence="4">
    <location>
        <begin position="4"/>
        <end position="141"/>
    </location>
</feature>
<dbReference type="InterPro" id="IPR020084">
    <property type="entry name" value="NUDIX_hydrolase_CS"/>
</dbReference>
<evidence type="ECO:0000256" key="3">
    <source>
        <dbReference type="PIRSR" id="PIRSR603564-2"/>
    </source>
</evidence>
<evidence type="ECO:0000259" key="4">
    <source>
        <dbReference type="PROSITE" id="PS51462"/>
    </source>
</evidence>
<dbReference type="RefSeq" id="WP_076837030.1">
    <property type="nucleotide sequence ID" value="NZ_CP019434.1"/>
</dbReference>
<keyword evidence="1" id="KW-0378">Hydrolase</keyword>
<dbReference type="Gene3D" id="3.90.79.10">
    <property type="entry name" value="Nucleoside Triphosphate Pyrophosphohydrolase"/>
    <property type="match status" value="1"/>
</dbReference>
<dbReference type="PANTHER" id="PTHR43736">
    <property type="entry name" value="ADP-RIBOSE PYROPHOSPHATASE"/>
    <property type="match status" value="1"/>
</dbReference>
<feature type="binding site" evidence="3">
    <location>
        <position position="58"/>
    </location>
    <ligand>
        <name>Mg(2+)</name>
        <dbReference type="ChEBI" id="CHEBI:18420"/>
    </ligand>
</feature>
<organism evidence="5 6">
    <name type="scientific">Acidihalobacter ferrooxydans</name>
    <dbReference type="NCBI Taxonomy" id="1765967"/>
    <lineage>
        <taxon>Bacteria</taxon>
        <taxon>Pseudomonadati</taxon>
        <taxon>Pseudomonadota</taxon>
        <taxon>Gammaproteobacteria</taxon>
        <taxon>Chromatiales</taxon>
        <taxon>Ectothiorhodospiraceae</taxon>
        <taxon>Acidihalobacter</taxon>
    </lineage>
</organism>
<dbReference type="AlphaFoldDB" id="A0A1P8UHU4"/>
<reference evidence="5 6" key="1">
    <citation type="submission" date="2017-01" db="EMBL/GenBank/DDBJ databases">
        <title>Draft sequence of Acidihalobacter ferrooxidans strain DSM 14175 (strain V8).</title>
        <authorList>
            <person name="Khaleque H.N."/>
            <person name="Ramsay J.P."/>
            <person name="Murphy R.J.T."/>
            <person name="Kaksonen A.H."/>
            <person name="Boxall N.J."/>
            <person name="Watkin E.L.J."/>
        </authorList>
    </citation>
    <scope>NUCLEOTIDE SEQUENCE [LARGE SCALE GENOMIC DNA]</scope>
    <source>
        <strain evidence="5 6">V8</strain>
    </source>
</reference>
<dbReference type="PROSITE" id="PS51462">
    <property type="entry name" value="NUDIX"/>
    <property type="match status" value="1"/>
</dbReference>
<dbReference type="KEGG" id="afy:BW247_10050"/>
<dbReference type="PRINTS" id="PR01404">
    <property type="entry name" value="NPPPHYDRLASE"/>
</dbReference>
<dbReference type="Pfam" id="PF00293">
    <property type="entry name" value="NUDIX"/>
    <property type="match status" value="1"/>
</dbReference>
<dbReference type="Proteomes" id="UP000243807">
    <property type="component" value="Chromosome"/>
</dbReference>
<dbReference type="InterPro" id="IPR015797">
    <property type="entry name" value="NUDIX_hydrolase-like_dom_sf"/>
</dbReference>
<accession>A0A1P8UHU4</accession>
<comment type="cofactor">
    <cofactor evidence="3">
        <name>Mg(2+)</name>
        <dbReference type="ChEBI" id="CHEBI:18420"/>
    </cofactor>
    <text evidence="3">Binds 1 Mg(2+) ion per subunit.</text>
</comment>
<feature type="binding site" evidence="2">
    <location>
        <position position="38"/>
    </location>
    <ligand>
        <name>substrate</name>
    </ligand>
</feature>
<feature type="binding site" evidence="2">
    <location>
        <position position="6"/>
    </location>
    <ligand>
        <name>substrate</name>
    </ligand>
</feature>
<sequence>MVATWKRPESVLVVIATLAGEVLLLERREPRGFWQSVTGSLEWGETAPAAAARELQEETGLVAVPEDCAATQRFPIVPPWRTRYAPEHTHNVEHVFRLILPVRVDIHINPAEHADAAWLPRAVAVSRVSSWTNREAIERWAPEANDA</sequence>
<feature type="binding site" evidence="3">
    <location>
        <position position="54"/>
    </location>
    <ligand>
        <name>Mg(2+)</name>
        <dbReference type="ChEBI" id="CHEBI:18420"/>
    </ligand>
</feature>